<protein>
    <recommendedName>
        <fullName evidence="4">Replication restart DNA helicase PriA</fullName>
    </recommendedName>
</protein>
<organism evidence="2 3">
    <name type="scientific">Wenxinia saemankumensis</name>
    <dbReference type="NCBI Taxonomy" id="1447782"/>
    <lineage>
        <taxon>Bacteria</taxon>
        <taxon>Pseudomonadati</taxon>
        <taxon>Pseudomonadota</taxon>
        <taxon>Alphaproteobacteria</taxon>
        <taxon>Rhodobacterales</taxon>
        <taxon>Roseobacteraceae</taxon>
        <taxon>Wenxinia</taxon>
    </lineage>
</organism>
<gene>
    <name evidence="2" type="ORF">SAMN05444417_0967</name>
</gene>
<dbReference type="STRING" id="1447782.SAMN05444417_0967"/>
<dbReference type="PANTHER" id="PTHR37826:SF3">
    <property type="entry name" value="J DOMAIN-CONTAINING PROTEIN"/>
    <property type="match status" value="1"/>
</dbReference>
<dbReference type="OrthoDB" id="3182597at2"/>
<dbReference type="AlphaFoldDB" id="A0A1M6C232"/>
<evidence type="ECO:0000313" key="2">
    <source>
        <dbReference type="EMBL" id="SHI55115.1"/>
    </source>
</evidence>
<dbReference type="RefSeq" id="WP_139300485.1">
    <property type="nucleotide sequence ID" value="NZ_FQYO01000002.1"/>
</dbReference>
<feature type="transmembrane region" description="Helical" evidence="1">
    <location>
        <begin position="348"/>
        <end position="369"/>
    </location>
</feature>
<reference evidence="2 3" key="1">
    <citation type="submission" date="2016-11" db="EMBL/GenBank/DDBJ databases">
        <authorList>
            <person name="Jaros S."/>
            <person name="Januszkiewicz K."/>
            <person name="Wedrychowicz H."/>
        </authorList>
    </citation>
    <scope>NUCLEOTIDE SEQUENCE [LARGE SCALE GENOMIC DNA]</scope>
    <source>
        <strain evidence="2 3">DSM 100565</strain>
    </source>
</reference>
<keyword evidence="1" id="KW-1133">Transmembrane helix</keyword>
<dbReference type="Proteomes" id="UP000184292">
    <property type="component" value="Unassembled WGS sequence"/>
</dbReference>
<dbReference type="EMBL" id="FQYO01000002">
    <property type="protein sequence ID" value="SHI55115.1"/>
    <property type="molecule type" value="Genomic_DNA"/>
</dbReference>
<evidence type="ECO:0000256" key="1">
    <source>
        <dbReference type="SAM" id="Phobius"/>
    </source>
</evidence>
<evidence type="ECO:0008006" key="4">
    <source>
        <dbReference type="Google" id="ProtNLM"/>
    </source>
</evidence>
<dbReference type="PANTHER" id="PTHR37826">
    <property type="entry name" value="FLOTILLIN BAND_7_5 DOMAIN PROTEIN"/>
    <property type="match status" value="1"/>
</dbReference>
<name>A0A1M6C232_9RHOB</name>
<keyword evidence="3" id="KW-1185">Reference proteome</keyword>
<sequence>MSEVDTMDEAPAPDEAHRFPCESCGAQLVYQPGETEMVCPFCGHRQDVETAAARAGANVENDFEAALGALSRAAPMEESRVAHCTSCGADIEIEGASHAERCPFCDTPIVADTGTHRHIKPQGILPFTVTEDGAREALRSWLGSLWFAPNGVKEYARSGRRMNGVYVPYWTFDADTASQYRGRRGDHYYVTRTRTVNGKRQTYQERRTRWRAAAGRVSRFFDDVLVLASTSLPKAHADALEPWDLTELRDYSPQFVAGFRAEGYQVELADGYGEARQIMDRIIRADVRRDIGGDVQQITALDTRVSDVTFKHVLLPIWIAAYKFKGRTFRFVVNGQTGEVQGERPYSAWKITLAAIAALILGGIALYLYGQAR</sequence>
<keyword evidence="1" id="KW-0812">Transmembrane</keyword>
<evidence type="ECO:0000313" key="3">
    <source>
        <dbReference type="Proteomes" id="UP000184292"/>
    </source>
</evidence>
<proteinExistence type="predicted"/>
<keyword evidence="1" id="KW-0472">Membrane</keyword>
<accession>A0A1M6C232</accession>